<evidence type="ECO:0000259" key="4">
    <source>
        <dbReference type="PROSITE" id="PS01124"/>
    </source>
</evidence>
<dbReference type="PRINTS" id="PR00032">
    <property type="entry name" value="HTHARAC"/>
</dbReference>
<proteinExistence type="predicted"/>
<sequence length="320" mass="35941">MENSIIELGILNYPQAQQSAVLGLSDLFGMAQRYLERPQNTSQTQLRISHWQLSESIAQRIYDTAPKADNRTLAVLIVPPSLAGPPQLAAHAPFLTQLHSQGTILASVCVGVFMLAESGLLDGRAATTHWKYREQVNKQFPQVKWDIDKLLVDNGDIITAGGVMAWTDLGLSLVERLCGPACMLDVSRSLLLDPPRQEQRYYSLFSPKLQHGDKAILRVQHWLQEHIAQPLSVAQLAALAGLQLRTFQRRFNKACGLNVSQYCQQLRVTKGCELLQFTRLPIDTIAWQVGYQDSGAFRKLFQRTLGLSPGEYRRRFSRDS</sequence>
<dbReference type="SUPFAM" id="SSF52317">
    <property type="entry name" value="Class I glutamine amidotransferase-like"/>
    <property type="match status" value="1"/>
</dbReference>
<dbReference type="PANTHER" id="PTHR43130">
    <property type="entry name" value="ARAC-FAMILY TRANSCRIPTIONAL REGULATOR"/>
    <property type="match status" value="1"/>
</dbReference>
<dbReference type="SUPFAM" id="SSF46689">
    <property type="entry name" value="Homeodomain-like"/>
    <property type="match status" value="2"/>
</dbReference>
<dbReference type="Gene3D" id="1.10.10.60">
    <property type="entry name" value="Homeodomain-like"/>
    <property type="match status" value="1"/>
</dbReference>
<accession>A0ABQ1HVW1</accession>
<dbReference type="InterPro" id="IPR009057">
    <property type="entry name" value="Homeodomain-like_sf"/>
</dbReference>
<dbReference type="Pfam" id="PF01965">
    <property type="entry name" value="DJ-1_PfpI"/>
    <property type="match status" value="1"/>
</dbReference>
<name>A0ABQ1HVW1_9ALTE</name>
<keyword evidence="6" id="KW-1185">Reference proteome</keyword>
<organism evidence="5 6">
    <name type="scientific">Agarivorans gilvus</name>
    <dbReference type="NCBI Taxonomy" id="680279"/>
    <lineage>
        <taxon>Bacteria</taxon>
        <taxon>Pseudomonadati</taxon>
        <taxon>Pseudomonadota</taxon>
        <taxon>Gammaproteobacteria</taxon>
        <taxon>Alteromonadales</taxon>
        <taxon>Alteromonadaceae</taxon>
        <taxon>Agarivorans</taxon>
    </lineage>
</organism>
<evidence type="ECO:0000256" key="3">
    <source>
        <dbReference type="ARBA" id="ARBA00023163"/>
    </source>
</evidence>
<dbReference type="Pfam" id="PF12833">
    <property type="entry name" value="HTH_18"/>
    <property type="match status" value="1"/>
</dbReference>
<feature type="domain" description="HTH araC/xylS-type" evidence="4">
    <location>
        <begin position="217"/>
        <end position="315"/>
    </location>
</feature>
<dbReference type="InterPro" id="IPR052158">
    <property type="entry name" value="INH-QAR"/>
</dbReference>
<dbReference type="PROSITE" id="PS01124">
    <property type="entry name" value="HTH_ARAC_FAMILY_2"/>
    <property type="match status" value="1"/>
</dbReference>
<dbReference type="Gene3D" id="3.40.50.880">
    <property type="match status" value="1"/>
</dbReference>
<dbReference type="PROSITE" id="PS00041">
    <property type="entry name" value="HTH_ARAC_FAMILY_1"/>
    <property type="match status" value="1"/>
</dbReference>
<evidence type="ECO:0000313" key="5">
    <source>
        <dbReference type="EMBL" id="GGA91840.1"/>
    </source>
</evidence>
<dbReference type="PANTHER" id="PTHR43130:SF3">
    <property type="entry name" value="HTH-TYPE TRANSCRIPTIONAL REGULATOR RV1931C"/>
    <property type="match status" value="1"/>
</dbReference>
<dbReference type="SMART" id="SM00342">
    <property type="entry name" value="HTH_ARAC"/>
    <property type="match status" value="1"/>
</dbReference>
<dbReference type="InterPro" id="IPR002818">
    <property type="entry name" value="DJ-1/PfpI"/>
</dbReference>
<dbReference type="CDD" id="cd03138">
    <property type="entry name" value="GATase1_AraC_2"/>
    <property type="match status" value="1"/>
</dbReference>
<reference evidence="6" key="1">
    <citation type="journal article" date="2019" name="Int. J. Syst. Evol. Microbiol.">
        <title>The Global Catalogue of Microorganisms (GCM) 10K type strain sequencing project: providing services to taxonomists for standard genome sequencing and annotation.</title>
        <authorList>
            <consortium name="The Broad Institute Genomics Platform"/>
            <consortium name="The Broad Institute Genome Sequencing Center for Infectious Disease"/>
            <person name="Wu L."/>
            <person name="Ma J."/>
        </authorList>
    </citation>
    <scope>NUCLEOTIDE SEQUENCE [LARGE SCALE GENOMIC DNA]</scope>
    <source>
        <strain evidence="6">CGMCC 1.10131</strain>
    </source>
</reference>
<dbReference type="InterPro" id="IPR029062">
    <property type="entry name" value="Class_I_gatase-like"/>
</dbReference>
<evidence type="ECO:0000256" key="1">
    <source>
        <dbReference type="ARBA" id="ARBA00023015"/>
    </source>
</evidence>
<evidence type="ECO:0000313" key="6">
    <source>
        <dbReference type="Proteomes" id="UP000651977"/>
    </source>
</evidence>
<dbReference type="EMBL" id="BMDY01000001">
    <property type="protein sequence ID" value="GGA91840.1"/>
    <property type="molecule type" value="Genomic_DNA"/>
</dbReference>
<evidence type="ECO:0000256" key="2">
    <source>
        <dbReference type="ARBA" id="ARBA00023125"/>
    </source>
</evidence>
<protein>
    <submittedName>
        <fullName evidence="5">AraC family transcriptional regulator</fullName>
    </submittedName>
</protein>
<dbReference type="RefSeq" id="WP_055731676.1">
    <property type="nucleotide sequence ID" value="NZ_BMDY01000001.1"/>
</dbReference>
<dbReference type="InterPro" id="IPR018060">
    <property type="entry name" value="HTH_AraC"/>
</dbReference>
<keyword evidence="2" id="KW-0238">DNA-binding</keyword>
<dbReference type="Proteomes" id="UP000651977">
    <property type="component" value="Unassembled WGS sequence"/>
</dbReference>
<dbReference type="InterPro" id="IPR020449">
    <property type="entry name" value="Tscrpt_reg_AraC-type_HTH"/>
</dbReference>
<keyword evidence="1" id="KW-0805">Transcription regulation</keyword>
<comment type="caution">
    <text evidence="5">The sequence shown here is derived from an EMBL/GenBank/DDBJ whole genome shotgun (WGS) entry which is preliminary data.</text>
</comment>
<gene>
    <name evidence="5" type="ORF">GCM10007414_00570</name>
</gene>
<keyword evidence="3" id="KW-0804">Transcription</keyword>
<dbReference type="InterPro" id="IPR018062">
    <property type="entry name" value="HTH_AraC-typ_CS"/>
</dbReference>